<dbReference type="InterPro" id="IPR043519">
    <property type="entry name" value="NT_sf"/>
</dbReference>
<dbReference type="EMBL" id="SKFH01000015">
    <property type="protein sequence ID" value="TCZ70604.1"/>
    <property type="molecule type" value="Genomic_DNA"/>
</dbReference>
<gene>
    <name evidence="2" type="ORF">E0486_10720</name>
</gene>
<dbReference type="Proteomes" id="UP000295164">
    <property type="component" value="Unassembled WGS sequence"/>
</dbReference>
<dbReference type="InterPro" id="IPR002934">
    <property type="entry name" value="Polymerase_NTP_transf_dom"/>
</dbReference>
<keyword evidence="2" id="KW-0808">Transferase</keyword>
<reference evidence="2 3" key="1">
    <citation type="submission" date="2019-03" db="EMBL/GenBank/DDBJ databases">
        <authorList>
            <person name="Kim M.K.M."/>
        </authorList>
    </citation>
    <scope>NUCLEOTIDE SEQUENCE [LARGE SCALE GENOMIC DNA]</scope>
    <source>
        <strain evidence="2 3">17J68-15</strain>
    </source>
</reference>
<organism evidence="2 3">
    <name type="scientific">Flaviaesturariibacter aridisoli</name>
    <dbReference type="NCBI Taxonomy" id="2545761"/>
    <lineage>
        <taxon>Bacteria</taxon>
        <taxon>Pseudomonadati</taxon>
        <taxon>Bacteroidota</taxon>
        <taxon>Chitinophagia</taxon>
        <taxon>Chitinophagales</taxon>
        <taxon>Chitinophagaceae</taxon>
        <taxon>Flaviaestuariibacter</taxon>
    </lineage>
</organism>
<dbReference type="Pfam" id="PF01909">
    <property type="entry name" value="NTP_transf_2"/>
    <property type="match status" value="1"/>
</dbReference>
<evidence type="ECO:0000313" key="2">
    <source>
        <dbReference type="EMBL" id="TCZ70604.1"/>
    </source>
</evidence>
<evidence type="ECO:0000313" key="3">
    <source>
        <dbReference type="Proteomes" id="UP000295164"/>
    </source>
</evidence>
<protein>
    <submittedName>
        <fullName evidence="2">Nucleotidyltransferase domain-containing protein</fullName>
    </submittedName>
</protein>
<dbReference type="RefSeq" id="WP_131852173.1">
    <property type="nucleotide sequence ID" value="NZ_SKFH01000015.1"/>
</dbReference>
<feature type="domain" description="Polymerase nucleotidyl transferase" evidence="1">
    <location>
        <begin position="93"/>
        <end position="164"/>
    </location>
</feature>
<accession>A0A4V2WML8</accession>
<evidence type="ECO:0000259" key="1">
    <source>
        <dbReference type="Pfam" id="PF01909"/>
    </source>
</evidence>
<comment type="caution">
    <text evidence="2">The sequence shown here is derived from an EMBL/GenBank/DDBJ whole genome shotgun (WGS) entry which is preliminary data.</text>
</comment>
<name>A0A4V2WML8_9BACT</name>
<dbReference type="CDD" id="cd05403">
    <property type="entry name" value="NT_KNTase_like"/>
    <property type="match status" value="1"/>
</dbReference>
<proteinExistence type="predicted"/>
<dbReference type="AlphaFoldDB" id="A0A4V2WML8"/>
<dbReference type="Gene3D" id="3.30.460.10">
    <property type="entry name" value="Beta Polymerase, domain 2"/>
    <property type="match status" value="1"/>
</dbReference>
<keyword evidence="3" id="KW-1185">Reference proteome</keyword>
<sequence>MNTRQDIIAALAYFDLFDYPLTQGEIRQFAPGTHSARAVALELRALLTEKLVYHYDGLFLLRDEPALVPRRRKGNQQARVLLQKAKRVARIISAFPFVRGVAVSGSLSKNYADEGSDIDLFIITAPNRLWLARTLLHGLKKLSFLVGREQYFCMNYFIDEAGLEIREKNIYTATEIATLLPLQGSTAFDAFFRANNWRLGFLPNHRLRVSYVQDRKPMWWTRLLERSLYHAAGNALDTTLQRITAGRWKKKTDAGRRNNRGIVLSMEAGKHFAKPDPRRFQAQLLARYDNRICELQPPLLKTYSPARS</sequence>
<dbReference type="OrthoDB" id="645383at2"/>
<dbReference type="GO" id="GO:0016779">
    <property type="term" value="F:nucleotidyltransferase activity"/>
    <property type="evidence" value="ECO:0007669"/>
    <property type="project" value="InterPro"/>
</dbReference>
<dbReference type="SUPFAM" id="SSF81301">
    <property type="entry name" value="Nucleotidyltransferase"/>
    <property type="match status" value="1"/>
</dbReference>